<reference evidence="1" key="2">
    <citation type="submission" date="2020-09" db="EMBL/GenBank/DDBJ databases">
        <authorList>
            <person name="Sun Q."/>
            <person name="Sedlacek I."/>
        </authorList>
    </citation>
    <scope>NUCLEOTIDE SEQUENCE</scope>
    <source>
        <strain evidence="1">CCM 8606</strain>
    </source>
</reference>
<dbReference type="AlphaFoldDB" id="A0A8J3AJ67"/>
<evidence type="ECO:0000313" key="1">
    <source>
        <dbReference type="EMBL" id="GGI15418.1"/>
    </source>
</evidence>
<reference evidence="1" key="1">
    <citation type="journal article" date="2014" name="Int. J. Syst. Evol. Microbiol.">
        <title>Complete genome sequence of Corynebacterium casei LMG S-19264T (=DSM 44701T), isolated from a smear-ripened cheese.</title>
        <authorList>
            <consortium name="US DOE Joint Genome Institute (JGI-PGF)"/>
            <person name="Walter F."/>
            <person name="Albersmeier A."/>
            <person name="Kalinowski J."/>
            <person name="Ruckert C."/>
        </authorList>
    </citation>
    <scope>NUCLEOTIDE SEQUENCE</scope>
    <source>
        <strain evidence="1">CCM 8606</strain>
    </source>
</reference>
<dbReference type="RefSeq" id="WP_188355747.1">
    <property type="nucleotide sequence ID" value="NZ_BMDH01000006.1"/>
</dbReference>
<keyword evidence="2" id="KW-1185">Reference proteome</keyword>
<evidence type="ECO:0000313" key="2">
    <source>
        <dbReference type="Proteomes" id="UP000619536"/>
    </source>
</evidence>
<protein>
    <submittedName>
        <fullName evidence="1">Uncharacterized protein</fullName>
    </submittedName>
</protein>
<gene>
    <name evidence="1" type="ORF">GCM10007377_15800</name>
</gene>
<name>A0A8J3AJ67_9BIFI</name>
<dbReference type="EMBL" id="BMDH01000006">
    <property type="protein sequence ID" value="GGI15418.1"/>
    <property type="molecule type" value="Genomic_DNA"/>
</dbReference>
<comment type="caution">
    <text evidence="1">The sequence shown here is derived from an EMBL/GenBank/DDBJ whole genome shotgun (WGS) entry which is preliminary data.</text>
</comment>
<organism evidence="1 2">
    <name type="scientific">Galliscardovia ingluviei</name>
    <dbReference type="NCBI Taxonomy" id="1769422"/>
    <lineage>
        <taxon>Bacteria</taxon>
        <taxon>Bacillati</taxon>
        <taxon>Actinomycetota</taxon>
        <taxon>Actinomycetes</taxon>
        <taxon>Bifidobacteriales</taxon>
        <taxon>Bifidobacteriaceae</taxon>
        <taxon>Galliscardovia</taxon>
    </lineage>
</organism>
<proteinExistence type="predicted"/>
<accession>A0A8J3AJ67</accession>
<sequence>MQYTIFRDHNVTVVHVTTADDKSVHDREHICAGFYLTEDDYKTIAREFGIPVDNVNDFIDIIKNCMVKTEEHYQCEWFPNNAIEGYDIRCRYAVVWAGKLTERALLFITVKDRKMCLYDNAEAQRLVDEDSLRRAQARYQSELYEAELEQQALDDAFWGECHRSVREA</sequence>
<dbReference type="Proteomes" id="UP000619536">
    <property type="component" value="Unassembled WGS sequence"/>
</dbReference>